<feature type="region of interest" description="Disordered" evidence="1">
    <location>
        <begin position="205"/>
        <end position="240"/>
    </location>
</feature>
<feature type="transmembrane region" description="Helical" evidence="2">
    <location>
        <begin position="564"/>
        <end position="585"/>
    </location>
</feature>
<comment type="caution">
    <text evidence="3">The sequence shown here is derived from an EMBL/GenBank/DDBJ whole genome shotgun (WGS) entry which is preliminary data.</text>
</comment>
<feature type="compositionally biased region" description="Polar residues" evidence="1">
    <location>
        <begin position="205"/>
        <end position="225"/>
    </location>
</feature>
<feature type="transmembrane region" description="Helical" evidence="2">
    <location>
        <begin position="466"/>
        <end position="484"/>
    </location>
</feature>
<dbReference type="OrthoDB" id="366438at2759"/>
<accession>A0A9W5TDN4</accession>
<keyword evidence="4" id="KW-1185">Reference proteome</keyword>
<keyword evidence="2" id="KW-0472">Membrane</keyword>
<organism evidence="3 4">
    <name type="scientific">Babesia ovis</name>
    <dbReference type="NCBI Taxonomy" id="5869"/>
    <lineage>
        <taxon>Eukaryota</taxon>
        <taxon>Sar</taxon>
        <taxon>Alveolata</taxon>
        <taxon>Apicomplexa</taxon>
        <taxon>Aconoidasida</taxon>
        <taxon>Piroplasmida</taxon>
        <taxon>Babesiidae</taxon>
        <taxon>Babesia</taxon>
    </lineage>
</organism>
<dbReference type="EMBL" id="BLIY01000016">
    <property type="protein sequence ID" value="GFE54557.1"/>
    <property type="molecule type" value="Genomic_DNA"/>
</dbReference>
<feature type="transmembrane region" description="Helical" evidence="2">
    <location>
        <begin position="504"/>
        <end position="527"/>
    </location>
</feature>
<evidence type="ECO:0000256" key="2">
    <source>
        <dbReference type="SAM" id="Phobius"/>
    </source>
</evidence>
<proteinExistence type="predicted"/>
<gene>
    <name evidence="3" type="ORF">BaOVIS_019610</name>
</gene>
<evidence type="ECO:0000313" key="4">
    <source>
        <dbReference type="Proteomes" id="UP001057455"/>
    </source>
</evidence>
<evidence type="ECO:0000256" key="1">
    <source>
        <dbReference type="SAM" id="MobiDB-lite"/>
    </source>
</evidence>
<reference evidence="3" key="1">
    <citation type="submission" date="2019-12" db="EMBL/GenBank/DDBJ databases">
        <title>Genome sequence of Babesia ovis.</title>
        <authorList>
            <person name="Yamagishi J."/>
            <person name="Sevinc F."/>
            <person name="Xuan X."/>
        </authorList>
    </citation>
    <scope>NUCLEOTIDE SEQUENCE</scope>
    <source>
        <strain evidence="3">Selcuk</strain>
    </source>
</reference>
<name>A0A9W5TDN4_BABOV</name>
<protein>
    <submittedName>
        <fullName evidence="3">Integral membrane protein protein, putative</fullName>
    </submittedName>
</protein>
<dbReference type="Proteomes" id="UP001057455">
    <property type="component" value="Unassembled WGS sequence"/>
</dbReference>
<keyword evidence="2" id="KW-0812">Transmembrane</keyword>
<evidence type="ECO:0000313" key="3">
    <source>
        <dbReference type="EMBL" id="GFE54557.1"/>
    </source>
</evidence>
<keyword evidence="2" id="KW-1133">Transmembrane helix</keyword>
<sequence>MRRVTDSDAICASPSPVDPSQIPDNLKAVIETAKSLIRSYDLLDALTILDSLEQEATSSNAGYLLSICSELQAEVYIYLGDYKKALCCLLRCNASCTTSTLAARIAFNSGDTKLISELSPCLADLLSSYASRPGNVASTLWMDPLIMLVESLCRSGRLYTMQNWLQFVLSQSCHTRRLRSAPSIGPCLRLISAIHRDWLLQDSTTESPTSQSAHLHAGTSPTSKPYATFVPSVTRDKSSPDNLDLVTRLSEALGTSSRQSHQLLFYTKSLWLTLETFAKDMQRNHDSGTTKVIVSMVDCDQAPISVPPLRKSAKIANNIPYRNSKRPKTGKSTIHSVGVYSQRVPLKSAHLSFKRNYLYSRSRLASSQMEFRILAILAKRMQDRESWDLCDISLLFLDVLSRYHRVLELNQPHYVTCLGILFNRICDMLKDYTYTSSSTTIFTSPSVCDSRIIYGSTPRHLLFRKILLRSGVYILSIILSTMQYSVTTLRSCCNNFGINDPLSFMRSVFTRLSSLVVFICNSGFCIYPRHFVLQARVLFVLGKRLIREDFPRRTRIIRRRYRDAYMSLASIVQCLYLLFATSYSATLSCFRTNPHLVLSLRRHGHHVNFHNLRTQRRFNFGTVAIERLWRSLKLFLDSCTLEK</sequence>
<dbReference type="AlphaFoldDB" id="A0A9W5TDN4"/>